<dbReference type="GO" id="GO:0009252">
    <property type="term" value="P:peptidoglycan biosynthetic process"/>
    <property type="evidence" value="ECO:0007669"/>
    <property type="project" value="TreeGrafter"/>
</dbReference>
<evidence type="ECO:0000313" key="4">
    <source>
        <dbReference type="Proteomes" id="UP000005714"/>
    </source>
</evidence>
<comment type="caution">
    <text evidence="3">The sequence shown here is derived from an EMBL/GenBank/DDBJ whole genome shotgun (WGS) entry which is preliminary data.</text>
</comment>
<dbReference type="Gene3D" id="3.40.50.1860">
    <property type="match status" value="2"/>
</dbReference>
<dbReference type="PROSITE" id="PS00923">
    <property type="entry name" value="ASP_GLU_RACEMASE_1"/>
    <property type="match status" value="1"/>
</dbReference>
<dbReference type="AlphaFoldDB" id="D4YLL5"/>
<dbReference type="InterPro" id="IPR015942">
    <property type="entry name" value="Asp/Glu/hydantoin_racemase"/>
</dbReference>
<dbReference type="eggNOG" id="COG0796">
    <property type="taxonomic scope" value="Bacteria"/>
</dbReference>
<sequence length="310" mass="31577">MSNAAAGQPHANSAPAGAAPTSSTPTVGLLDSGLGLVPFAVAVHHELPHANLALAMDPDFAPYGALTSAQIEQRALASARTLVDAGARALVIACNTASVHALSAVRERFEPLVPVIGTVPAVKPAAATGAPFAVWATTATTGSAYQRSLISMYAGDINVYPVACAGLAQAIDSADPETIDIALSAAVTATPREAQSIVLGCTHYGLVADRIEAAFDRPVTLFDSPQAVARQLARRLAAQVVSEDPAEVVPAPLSPQAPQPPQVSASPQDSASPTGRLTHVFLSGKPGSLPAAVEAYAVGRELLALRDKPE</sequence>
<dbReference type="PROSITE" id="PS00924">
    <property type="entry name" value="ASP_GLU_RACEMASE_2"/>
    <property type="match status" value="1"/>
</dbReference>
<feature type="region of interest" description="Disordered" evidence="2">
    <location>
        <begin position="1"/>
        <end position="24"/>
    </location>
</feature>
<accession>D4YLL5</accession>
<proteinExistence type="predicted"/>
<keyword evidence="4" id="KW-1185">Reference proteome</keyword>
<dbReference type="RefSeq" id="WP_005883036.1">
    <property type="nucleotide sequence ID" value="NZ_ADNU01000022.1"/>
</dbReference>
<dbReference type="PANTHER" id="PTHR21198:SF2">
    <property type="entry name" value="GLUTAMATE RACEMASE"/>
    <property type="match status" value="1"/>
</dbReference>
<feature type="region of interest" description="Disordered" evidence="2">
    <location>
        <begin position="247"/>
        <end position="282"/>
    </location>
</feature>
<evidence type="ECO:0000256" key="2">
    <source>
        <dbReference type="SAM" id="MobiDB-lite"/>
    </source>
</evidence>
<keyword evidence="1 3" id="KW-0413">Isomerase</keyword>
<evidence type="ECO:0000313" key="3">
    <source>
        <dbReference type="EMBL" id="EFG47932.1"/>
    </source>
</evidence>
<feature type="compositionally biased region" description="Low complexity" evidence="2">
    <location>
        <begin position="262"/>
        <end position="273"/>
    </location>
</feature>
<dbReference type="Proteomes" id="UP000005714">
    <property type="component" value="Unassembled WGS sequence"/>
</dbReference>
<dbReference type="SUPFAM" id="SSF53681">
    <property type="entry name" value="Aspartate/glutamate racemase"/>
    <property type="match status" value="2"/>
</dbReference>
<reference evidence="3 4" key="1">
    <citation type="submission" date="2010-04" db="EMBL/GenBank/DDBJ databases">
        <authorList>
            <person name="Qin X."/>
            <person name="Bachman B."/>
            <person name="Battles P."/>
            <person name="Bell A."/>
            <person name="Bess C."/>
            <person name="Bickham C."/>
            <person name="Chaboub L."/>
            <person name="Chen D."/>
            <person name="Coyle M."/>
            <person name="Deiros D.R."/>
            <person name="Dinh H."/>
            <person name="Forbes L."/>
            <person name="Fowler G."/>
            <person name="Francisco L."/>
            <person name="Fu Q."/>
            <person name="Gubbala S."/>
            <person name="Hale W."/>
            <person name="Han Y."/>
            <person name="Hemphill L."/>
            <person name="Highlander S.K."/>
            <person name="Hirani K."/>
            <person name="Hogues M."/>
            <person name="Jackson L."/>
            <person name="Jakkamsetti A."/>
            <person name="Javaid M."/>
            <person name="Jiang H."/>
            <person name="Korchina V."/>
            <person name="Kovar C."/>
            <person name="Lara F."/>
            <person name="Lee S."/>
            <person name="Mata R."/>
            <person name="Mathew T."/>
            <person name="Moen C."/>
            <person name="Morales K."/>
            <person name="Munidasa M."/>
            <person name="Nazareth L."/>
            <person name="Ngo R."/>
            <person name="Nguyen L."/>
            <person name="Okwuonu G."/>
            <person name="Ongeri F."/>
            <person name="Patil S."/>
            <person name="Petrosino J."/>
            <person name="Pham C."/>
            <person name="Pham P."/>
            <person name="Pu L.-L."/>
            <person name="Puazo M."/>
            <person name="Raj R."/>
            <person name="Reid J."/>
            <person name="Rouhana J."/>
            <person name="Saada N."/>
            <person name="Shang Y."/>
            <person name="Simmons D."/>
            <person name="Thornton R."/>
            <person name="Warren J."/>
            <person name="Weissenberger G."/>
            <person name="Zhang J."/>
            <person name="Zhang L."/>
            <person name="Zhou C."/>
            <person name="Zhu D."/>
            <person name="Muzny D."/>
            <person name="Worley K."/>
            <person name="Gibbs R."/>
        </authorList>
    </citation>
    <scope>NUCLEOTIDE SEQUENCE [LARGE SCALE GENOMIC DNA]</scope>
    <source>
        <strain evidence="3 4">ATCC 49030</strain>
    </source>
</reference>
<dbReference type="InterPro" id="IPR033134">
    <property type="entry name" value="Asp/Glu_racemase_AS_2"/>
</dbReference>
<dbReference type="EMBL" id="ADNU01000022">
    <property type="protein sequence ID" value="EFG47932.1"/>
    <property type="molecule type" value="Genomic_DNA"/>
</dbReference>
<feature type="compositionally biased region" description="Pro residues" evidence="2">
    <location>
        <begin position="252"/>
        <end position="261"/>
    </location>
</feature>
<dbReference type="EC" id="5.1.1.3" evidence="3"/>
<gene>
    <name evidence="3" type="primary">murI</name>
    <name evidence="3" type="ORF">HMPREF0183_0825</name>
</gene>
<dbReference type="OrthoDB" id="9801055at2"/>
<dbReference type="Pfam" id="PF01177">
    <property type="entry name" value="Asp_Glu_race"/>
    <property type="match status" value="1"/>
</dbReference>
<dbReference type="PANTHER" id="PTHR21198">
    <property type="entry name" value="GLUTAMATE RACEMASE"/>
    <property type="match status" value="1"/>
</dbReference>
<organism evidence="3 4">
    <name type="scientific">Brevibacterium mcbrellneri ATCC 49030</name>
    <dbReference type="NCBI Taxonomy" id="585530"/>
    <lineage>
        <taxon>Bacteria</taxon>
        <taxon>Bacillati</taxon>
        <taxon>Actinomycetota</taxon>
        <taxon>Actinomycetes</taxon>
        <taxon>Micrococcales</taxon>
        <taxon>Brevibacteriaceae</taxon>
        <taxon>Brevibacterium</taxon>
    </lineage>
</organism>
<evidence type="ECO:0000256" key="1">
    <source>
        <dbReference type="ARBA" id="ARBA00023235"/>
    </source>
</evidence>
<dbReference type="InterPro" id="IPR018187">
    <property type="entry name" value="Asp/Glu_racemase_AS_1"/>
</dbReference>
<dbReference type="GO" id="GO:0008881">
    <property type="term" value="F:glutamate racemase activity"/>
    <property type="evidence" value="ECO:0007669"/>
    <property type="project" value="UniProtKB-EC"/>
</dbReference>
<protein>
    <submittedName>
        <fullName evidence="3">Putative glutamate racemase</fullName>
        <ecNumber evidence="3">5.1.1.3</ecNumber>
    </submittedName>
</protein>
<name>D4YLL5_9MICO</name>
<dbReference type="STRING" id="585530.HMPREF0183_0825"/>
<feature type="compositionally biased region" description="Low complexity" evidence="2">
    <location>
        <begin position="11"/>
        <end position="24"/>
    </location>
</feature>
<dbReference type="InterPro" id="IPR001920">
    <property type="entry name" value="Asp/Glu_race"/>
</dbReference>